<dbReference type="AlphaFoldDB" id="A0A095Z996"/>
<evidence type="ECO:0000313" key="5">
    <source>
        <dbReference type="Proteomes" id="UP000029629"/>
    </source>
</evidence>
<evidence type="ECO:0000259" key="3">
    <source>
        <dbReference type="Pfam" id="PF22599"/>
    </source>
</evidence>
<keyword evidence="5" id="KW-1185">Reference proteome</keyword>
<feature type="compositionally biased region" description="Polar residues" evidence="1">
    <location>
        <begin position="32"/>
        <end position="47"/>
    </location>
</feature>
<name>A0A095Z996_9BURK</name>
<organism evidence="4 5">
    <name type="scientific">Oligella urethralis DNF00040</name>
    <dbReference type="NCBI Taxonomy" id="1401065"/>
    <lineage>
        <taxon>Bacteria</taxon>
        <taxon>Pseudomonadati</taxon>
        <taxon>Pseudomonadota</taxon>
        <taxon>Betaproteobacteria</taxon>
        <taxon>Burkholderiales</taxon>
        <taxon>Alcaligenaceae</taxon>
        <taxon>Oligella</taxon>
    </lineage>
</organism>
<evidence type="ECO:0000313" key="4">
    <source>
        <dbReference type="EMBL" id="KGF31315.1"/>
    </source>
</evidence>
<feature type="chain" id="PRO_5001915793" description="SecDF P1 head subdomain domain-containing protein" evidence="2">
    <location>
        <begin position="20"/>
        <end position="190"/>
    </location>
</feature>
<dbReference type="PROSITE" id="PS51257">
    <property type="entry name" value="PROKAR_LIPOPROTEIN"/>
    <property type="match status" value="1"/>
</dbReference>
<reference evidence="4 5" key="1">
    <citation type="submission" date="2014-07" db="EMBL/GenBank/DDBJ databases">
        <authorList>
            <person name="McCorrison J."/>
            <person name="Sanka R."/>
            <person name="Torralba M."/>
            <person name="Gillis M."/>
            <person name="Haft D.H."/>
            <person name="Methe B."/>
            <person name="Sutton G."/>
            <person name="Nelson K.E."/>
        </authorList>
    </citation>
    <scope>NUCLEOTIDE SEQUENCE [LARGE SCALE GENOMIC DNA]</scope>
    <source>
        <strain evidence="4 5">DNF00040</strain>
    </source>
</reference>
<comment type="caution">
    <text evidence="4">The sequence shown here is derived from an EMBL/GenBank/DDBJ whole genome shotgun (WGS) entry which is preliminary data.</text>
</comment>
<dbReference type="Gene3D" id="3.30.1360.200">
    <property type="match status" value="1"/>
</dbReference>
<feature type="domain" description="SecDF P1 head subdomain" evidence="3">
    <location>
        <begin position="89"/>
        <end position="167"/>
    </location>
</feature>
<dbReference type="OrthoDB" id="8683337at2"/>
<dbReference type="RefSeq" id="WP_036558389.1">
    <property type="nucleotide sequence ID" value="NZ_JRNI01000015.1"/>
</dbReference>
<accession>A0A095Z996</accession>
<feature type="region of interest" description="Disordered" evidence="1">
    <location>
        <begin position="32"/>
        <end position="65"/>
    </location>
</feature>
<dbReference type="InterPro" id="IPR054384">
    <property type="entry name" value="SecDF_P1_head"/>
</dbReference>
<dbReference type="EMBL" id="JRNI01000015">
    <property type="protein sequence ID" value="KGF31315.1"/>
    <property type="molecule type" value="Genomic_DNA"/>
</dbReference>
<evidence type="ECO:0000256" key="2">
    <source>
        <dbReference type="SAM" id="SignalP"/>
    </source>
</evidence>
<gene>
    <name evidence="4" type="ORF">HMPREF2130_04175</name>
</gene>
<sequence length="190" mass="20770">MQINKKLLLGVVVSSTLLAGCQTFNDFMDGTFGSSSKTQRTTGTGTPLENVPKTPPPPYQGSTERTTTSSLVIYASSATPIDGYVMVERNNQRIYVDPRQTLLRSDLKNVLAEQDDQGRPYVRLFFNPNGSQKLQRITSQNIGRSLTVTYKDNLISNLNINRAVSDGILNVPMASANDAIALEGRILDGD</sequence>
<dbReference type="eggNOG" id="COG0342">
    <property type="taxonomic scope" value="Bacteria"/>
</dbReference>
<keyword evidence="2" id="KW-0732">Signal</keyword>
<dbReference type="Pfam" id="PF22599">
    <property type="entry name" value="SecDF_P1_head"/>
    <property type="match status" value="1"/>
</dbReference>
<protein>
    <recommendedName>
        <fullName evidence="3">SecDF P1 head subdomain domain-containing protein</fullName>
    </recommendedName>
</protein>
<feature type="signal peptide" evidence="2">
    <location>
        <begin position="1"/>
        <end position="19"/>
    </location>
</feature>
<dbReference type="Proteomes" id="UP000029629">
    <property type="component" value="Unassembled WGS sequence"/>
</dbReference>
<evidence type="ECO:0000256" key="1">
    <source>
        <dbReference type="SAM" id="MobiDB-lite"/>
    </source>
</evidence>
<proteinExistence type="predicted"/>